<keyword evidence="4 6" id="KW-1133">Transmembrane helix</keyword>
<comment type="subcellular location">
    <subcellularLocation>
        <location evidence="1">Cell membrane</location>
        <topology evidence="1">Multi-pass membrane protein</topology>
    </subcellularLocation>
</comment>
<evidence type="ECO:0000313" key="8">
    <source>
        <dbReference type="EMBL" id="MDI2089951.1"/>
    </source>
</evidence>
<sequence length="312" mass="33826">MPVSDITPTQPIPNQVNLKTERAGMIYIILAGCLWGLGGVIGQYLLQDKGISASWLIGIRMWLPGSILLALCYRKRKKAIFLPWKNKSESFRLIIFAVFGMMASQLSYFLAIQYSNAATATILQYLYPVVIAIILSVYLKKRPSIYLIISIVLALTGAFCLVTDGSISAITLPLKAIIFGGICIIASVTYTLYPIPLLQKYNTATIAGWGMLVGGIVLNFFHPFWKVTGTIDMLALLGLLFVIFGAGMAAFLLYLVGVKLIGSTKGSVLATVEPLSAALFSVVLLNVKFSVTDWIGTACIIAMIVVLAKSKV</sequence>
<dbReference type="InterPro" id="IPR000620">
    <property type="entry name" value="EamA_dom"/>
</dbReference>
<keyword evidence="9" id="KW-1185">Reference proteome</keyword>
<dbReference type="RefSeq" id="WP_281447115.1">
    <property type="nucleotide sequence ID" value="NZ_JASBAO010000001.1"/>
</dbReference>
<dbReference type="PANTHER" id="PTHR32322:SF18">
    <property type="entry name" value="S-ADENOSYLMETHIONINE_S-ADENOSYLHOMOCYSTEINE TRANSPORTER"/>
    <property type="match status" value="1"/>
</dbReference>
<feature type="transmembrane region" description="Helical" evidence="6">
    <location>
        <begin position="117"/>
        <end position="139"/>
    </location>
</feature>
<evidence type="ECO:0000256" key="2">
    <source>
        <dbReference type="ARBA" id="ARBA00022475"/>
    </source>
</evidence>
<feature type="transmembrane region" description="Helical" evidence="6">
    <location>
        <begin position="146"/>
        <end position="170"/>
    </location>
</feature>
<dbReference type="InterPro" id="IPR050638">
    <property type="entry name" value="AA-Vitamin_Transporters"/>
</dbReference>
<feature type="transmembrane region" description="Helical" evidence="6">
    <location>
        <begin position="93"/>
        <end position="111"/>
    </location>
</feature>
<dbReference type="PANTHER" id="PTHR32322">
    <property type="entry name" value="INNER MEMBRANE TRANSPORTER"/>
    <property type="match status" value="1"/>
</dbReference>
<organism evidence="8 9">
    <name type="scientific">Commensalibacter oyaizuii</name>
    <dbReference type="NCBI Taxonomy" id="3043873"/>
    <lineage>
        <taxon>Bacteria</taxon>
        <taxon>Pseudomonadati</taxon>
        <taxon>Pseudomonadota</taxon>
        <taxon>Alphaproteobacteria</taxon>
        <taxon>Acetobacterales</taxon>
        <taxon>Acetobacteraceae</taxon>
    </lineage>
</organism>
<protein>
    <submittedName>
        <fullName evidence="8">EamA family transporter</fullName>
    </submittedName>
</protein>
<accession>A0ABT6PZL9</accession>
<dbReference type="InterPro" id="IPR037185">
    <property type="entry name" value="EmrE-like"/>
</dbReference>
<keyword evidence="5 6" id="KW-0472">Membrane</keyword>
<keyword evidence="3 6" id="KW-0812">Transmembrane</keyword>
<evidence type="ECO:0000259" key="7">
    <source>
        <dbReference type="Pfam" id="PF00892"/>
    </source>
</evidence>
<dbReference type="Proteomes" id="UP001431634">
    <property type="component" value="Unassembled WGS sequence"/>
</dbReference>
<evidence type="ECO:0000256" key="3">
    <source>
        <dbReference type="ARBA" id="ARBA00022692"/>
    </source>
</evidence>
<feature type="transmembrane region" description="Helical" evidence="6">
    <location>
        <begin position="233"/>
        <end position="256"/>
    </location>
</feature>
<reference evidence="8" key="1">
    <citation type="submission" date="2023-05" db="EMBL/GenBank/DDBJ databases">
        <title>Whole genome sequence of Commensalibacter sp.</title>
        <authorList>
            <person name="Charoenyingcharoen P."/>
            <person name="Yukphan P."/>
        </authorList>
    </citation>
    <scope>NUCLEOTIDE SEQUENCE</scope>
    <source>
        <strain evidence="8">TBRC 16381</strain>
    </source>
</reference>
<evidence type="ECO:0000256" key="5">
    <source>
        <dbReference type="ARBA" id="ARBA00023136"/>
    </source>
</evidence>
<feature type="transmembrane region" description="Helical" evidence="6">
    <location>
        <begin position="202"/>
        <end position="221"/>
    </location>
</feature>
<keyword evidence="2" id="KW-1003">Cell membrane</keyword>
<evidence type="ECO:0000256" key="6">
    <source>
        <dbReference type="SAM" id="Phobius"/>
    </source>
</evidence>
<evidence type="ECO:0000313" key="9">
    <source>
        <dbReference type="Proteomes" id="UP001431634"/>
    </source>
</evidence>
<feature type="transmembrane region" description="Helical" evidence="6">
    <location>
        <begin position="25"/>
        <end position="46"/>
    </location>
</feature>
<feature type="domain" description="EamA" evidence="7">
    <location>
        <begin position="177"/>
        <end position="307"/>
    </location>
</feature>
<feature type="domain" description="EamA" evidence="7">
    <location>
        <begin position="23"/>
        <end position="162"/>
    </location>
</feature>
<evidence type="ECO:0000256" key="1">
    <source>
        <dbReference type="ARBA" id="ARBA00004651"/>
    </source>
</evidence>
<evidence type="ECO:0000256" key="4">
    <source>
        <dbReference type="ARBA" id="ARBA00022989"/>
    </source>
</evidence>
<comment type="caution">
    <text evidence="8">The sequence shown here is derived from an EMBL/GenBank/DDBJ whole genome shotgun (WGS) entry which is preliminary data.</text>
</comment>
<feature type="transmembrane region" description="Helical" evidence="6">
    <location>
        <begin position="52"/>
        <end position="73"/>
    </location>
</feature>
<dbReference type="SUPFAM" id="SSF103481">
    <property type="entry name" value="Multidrug resistance efflux transporter EmrE"/>
    <property type="match status" value="2"/>
</dbReference>
<feature type="transmembrane region" description="Helical" evidence="6">
    <location>
        <begin position="268"/>
        <end position="285"/>
    </location>
</feature>
<gene>
    <name evidence="8" type="ORF">QJV27_00925</name>
</gene>
<dbReference type="Pfam" id="PF00892">
    <property type="entry name" value="EamA"/>
    <property type="match status" value="2"/>
</dbReference>
<dbReference type="EMBL" id="JASBAO010000001">
    <property type="protein sequence ID" value="MDI2089951.1"/>
    <property type="molecule type" value="Genomic_DNA"/>
</dbReference>
<name>A0ABT6PZL9_9PROT</name>
<proteinExistence type="predicted"/>
<feature type="transmembrane region" description="Helical" evidence="6">
    <location>
        <begin position="291"/>
        <end position="308"/>
    </location>
</feature>
<feature type="transmembrane region" description="Helical" evidence="6">
    <location>
        <begin position="176"/>
        <end position="195"/>
    </location>
</feature>